<proteinExistence type="predicted"/>
<keyword evidence="2" id="KW-1185">Reference proteome</keyword>
<dbReference type="EMBL" id="CP000625">
    <property type="protein sequence ID" value="ABO60864.1"/>
    <property type="molecule type" value="Genomic_DNA"/>
</dbReference>
<dbReference type="Proteomes" id="UP000002289">
    <property type="component" value="Segment"/>
</dbReference>
<gene>
    <name evidence="1" type="ORF">BPSphi6442_0008</name>
</gene>
<reference evidence="1" key="1">
    <citation type="submission" date="2007-06" db="EMBL/GenBank/DDBJ databases">
        <authorList>
            <person name="DeShazer D."/>
            <person name="Ronning C.M."/>
            <person name="Brinkac L."/>
            <person name="Nierman W.C."/>
        </authorList>
    </citation>
    <scope>NUCLEOTIDE SEQUENCE</scope>
</reference>
<organism evidence="1 2">
    <name type="scientific">Burkholderia phage phi644-2</name>
    <dbReference type="NCBI Taxonomy" id="2881400"/>
    <lineage>
        <taxon>Viruses</taxon>
        <taxon>Duplodnaviria</taxon>
        <taxon>Heunggongvirae</taxon>
        <taxon>Uroviricota</taxon>
        <taxon>Caudoviricetes</taxon>
        <taxon>Stanholtvirus</taxon>
        <taxon>Stanholtvirus sv6442</taxon>
    </lineage>
</organism>
<sequence length="188" mass="20759">MAAVLVEYLDDAEPLTFEEVAFQCRIDDDDERDFVERIVIPGARQAAESKSGAAIRKARYVERLSGFPLAEISLSVGQVIRVDSIEIRDASGATTTLDADAFELVQLGREALLVPEGQARWPFARAVTITYQAGVDLARYPSVRTWMLLAAAWAYDHRELFSEGQPIGEMPGGYADVLLNPITVPPRF</sequence>
<dbReference type="KEGG" id="vg:4960567"/>
<dbReference type="RefSeq" id="YP_001111087.1">
    <property type="nucleotide sequence ID" value="NC_009235.2"/>
</dbReference>
<evidence type="ECO:0000313" key="2">
    <source>
        <dbReference type="Proteomes" id="UP000002289"/>
    </source>
</evidence>
<evidence type="ECO:0008006" key="3">
    <source>
        <dbReference type="Google" id="ProtNLM"/>
    </source>
</evidence>
<name>A4JX03_9CAUD</name>
<protein>
    <recommendedName>
        <fullName evidence="3">Phage gp6-like head-tail connector protein</fullName>
    </recommendedName>
</protein>
<dbReference type="GeneID" id="4960567"/>
<evidence type="ECO:0000313" key="1">
    <source>
        <dbReference type="EMBL" id="ABO60864.1"/>
    </source>
</evidence>
<dbReference type="Gene3D" id="1.10.3230.30">
    <property type="entry name" value="Phage gp6-like head-tail connector protein"/>
    <property type="match status" value="1"/>
</dbReference>
<accession>A4JX03</accession>